<feature type="signal peptide" evidence="1">
    <location>
        <begin position="1"/>
        <end position="20"/>
    </location>
</feature>
<comment type="caution">
    <text evidence="2">The sequence shown here is derived from an EMBL/GenBank/DDBJ whole genome shotgun (WGS) entry which is preliminary data.</text>
</comment>
<feature type="chain" id="PRO_5007885715" evidence="1">
    <location>
        <begin position="21"/>
        <end position="47"/>
    </location>
</feature>
<gene>
    <name evidence="2" type="ORF">CI238_11512</name>
</gene>
<evidence type="ECO:0000256" key="1">
    <source>
        <dbReference type="SAM" id="SignalP"/>
    </source>
</evidence>
<keyword evidence="1" id="KW-0732">Signal</keyword>
<dbReference type="Proteomes" id="UP000076584">
    <property type="component" value="Unassembled WGS sequence"/>
</dbReference>
<evidence type="ECO:0000313" key="3">
    <source>
        <dbReference type="Proteomes" id="UP000076584"/>
    </source>
</evidence>
<accession>A0A167EA43</accession>
<evidence type="ECO:0000313" key="2">
    <source>
        <dbReference type="EMBL" id="KZL84875.1"/>
    </source>
</evidence>
<dbReference type="AlphaFoldDB" id="A0A167EA43"/>
<proteinExistence type="predicted"/>
<keyword evidence="3" id="KW-1185">Reference proteome</keyword>
<dbReference type="EMBL" id="LFIW01000770">
    <property type="protein sequence ID" value="KZL84875.1"/>
    <property type="molecule type" value="Genomic_DNA"/>
</dbReference>
<organism evidence="2 3">
    <name type="scientific">Colletotrichum incanum</name>
    <name type="common">Soybean anthracnose fungus</name>
    <dbReference type="NCBI Taxonomy" id="1573173"/>
    <lineage>
        <taxon>Eukaryota</taxon>
        <taxon>Fungi</taxon>
        <taxon>Dikarya</taxon>
        <taxon>Ascomycota</taxon>
        <taxon>Pezizomycotina</taxon>
        <taxon>Sordariomycetes</taxon>
        <taxon>Hypocreomycetidae</taxon>
        <taxon>Glomerellales</taxon>
        <taxon>Glomerellaceae</taxon>
        <taxon>Colletotrichum</taxon>
        <taxon>Colletotrichum spaethianum species complex</taxon>
    </lineage>
</organism>
<reference evidence="2 3" key="1">
    <citation type="submission" date="2015-06" db="EMBL/GenBank/DDBJ databases">
        <title>Survival trade-offs in plant roots during colonization by closely related pathogenic and mutualistic fungi.</title>
        <authorList>
            <person name="Hacquard S."/>
            <person name="Kracher B."/>
            <person name="Hiruma K."/>
            <person name="Weinman A."/>
            <person name="Muench P."/>
            <person name="Garrido Oter R."/>
            <person name="Ver Loren van Themaat E."/>
            <person name="Dallerey J.-F."/>
            <person name="Damm U."/>
            <person name="Henrissat B."/>
            <person name="Lespinet O."/>
            <person name="Thon M."/>
            <person name="Kemen E."/>
            <person name="McHardy A.C."/>
            <person name="Schulze-Lefert P."/>
            <person name="O'Connell R.J."/>
        </authorList>
    </citation>
    <scope>NUCLEOTIDE SEQUENCE [LARGE SCALE GENOMIC DNA]</scope>
    <source>
        <strain evidence="2 3">MAFF 238704</strain>
    </source>
</reference>
<feature type="non-terminal residue" evidence="2">
    <location>
        <position position="1"/>
    </location>
</feature>
<sequence>LSSKCFLFVLYTQTLNAALASMAINNTLPEASYKAYSGITDWPSTEI</sequence>
<name>A0A167EA43_COLIC</name>
<protein>
    <submittedName>
        <fullName evidence="2">Uncharacterized protein</fullName>
    </submittedName>
</protein>